<feature type="domain" description="ABC transporter" evidence="4">
    <location>
        <begin position="32"/>
        <end position="260"/>
    </location>
</feature>
<dbReference type="GO" id="GO:0005524">
    <property type="term" value="F:ATP binding"/>
    <property type="evidence" value="ECO:0007669"/>
    <property type="project" value="UniProtKB-KW"/>
</dbReference>
<keyword evidence="6" id="KW-1185">Reference proteome</keyword>
<evidence type="ECO:0000256" key="1">
    <source>
        <dbReference type="ARBA" id="ARBA00022448"/>
    </source>
</evidence>
<dbReference type="PANTHER" id="PTHR42788">
    <property type="entry name" value="TAURINE IMPORT ATP-BINDING PROTEIN-RELATED"/>
    <property type="match status" value="1"/>
</dbReference>
<dbReference type="InterPro" id="IPR027417">
    <property type="entry name" value="P-loop_NTPase"/>
</dbReference>
<comment type="caution">
    <text evidence="5">The sequence shown here is derived from an EMBL/GenBank/DDBJ whole genome shotgun (WGS) entry which is preliminary data.</text>
</comment>
<protein>
    <submittedName>
        <fullName evidence="5">ABC transporter ATP-binding protein</fullName>
    </submittedName>
</protein>
<dbReference type="SMART" id="SM00382">
    <property type="entry name" value="AAA"/>
    <property type="match status" value="1"/>
</dbReference>
<dbReference type="Gene3D" id="3.40.50.300">
    <property type="entry name" value="P-loop containing nucleotide triphosphate hydrolases"/>
    <property type="match status" value="1"/>
</dbReference>
<dbReference type="InterPro" id="IPR003593">
    <property type="entry name" value="AAA+_ATPase"/>
</dbReference>
<dbReference type="RefSeq" id="WP_345475538.1">
    <property type="nucleotide sequence ID" value="NZ_BAABHF010000067.1"/>
</dbReference>
<dbReference type="InterPro" id="IPR017871">
    <property type="entry name" value="ABC_transporter-like_CS"/>
</dbReference>
<dbReference type="SUPFAM" id="SSF52540">
    <property type="entry name" value="P-loop containing nucleoside triphosphate hydrolases"/>
    <property type="match status" value="1"/>
</dbReference>
<evidence type="ECO:0000259" key="4">
    <source>
        <dbReference type="PROSITE" id="PS50893"/>
    </source>
</evidence>
<keyword evidence="3 5" id="KW-0067">ATP-binding</keyword>
<reference evidence="6" key="1">
    <citation type="journal article" date="2019" name="Int. J. Syst. Evol. Microbiol.">
        <title>The Global Catalogue of Microorganisms (GCM) 10K type strain sequencing project: providing services to taxonomists for standard genome sequencing and annotation.</title>
        <authorList>
            <consortium name="The Broad Institute Genomics Platform"/>
            <consortium name="The Broad Institute Genome Sequencing Center for Infectious Disease"/>
            <person name="Wu L."/>
            <person name="Ma J."/>
        </authorList>
    </citation>
    <scope>NUCLEOTIDE SEQUENCE [LARGE SCALE GENOMIC DNA]</scope>
    <source>
        <strain evidence="6">JCM 17933</strain>
    </source>
</reference>
<dbReference type="InterPro" id="IPR050166">
    <property type="entry name" value="ABC_transporter_ATP-bind"/>
</dbReference>
<evidence type="ECO:0000313" key="6">
    <source>
        <dbReference type="Proteomes" id="UP001500503"/>
    </source>
</evidence>
<dbReference type="EMBL" id="BAABHF010000067">
    <property type="protein sequence ID" value="GAA4520799.1"/>
    <property type="molecule type" value="Genomic_DNA"/>
</dbReference>
<proteinExistence type="predicted"/>
<name>A0ABP8R883_9ACTN</name>
<dbReference type="InterPro" id="IPR003439">
    <property type="entry name" value="ABC_transporter-like_ATP-bd"/>
</dbReference>
<sequence>MSRSSAARSATNAATATGDEISPHLVARGVGIQYPSPDAEGGVFTAVDGVDLEVRHGEFVVVVGPSGCGKTTFLHSVAGLIPTTSGELLLSGTPIRGPGPERALVFQQPSLLPWRTVRRNVSYGPDLQGTLGRAELRERVDDLLRLVGLEGFGNRFPSTLSGGMQQRVNLARALAVEPELLLLDEPFAALDAQTRERMQAELLQIWEQLGMTAIFVTHDIKEAVLLADRVLVFTAGPGRVKTWIDVDLPRPRKPEASREEAFHSLEDRIWDELHQTPTP</sequence>
<gene>
    <name evidence="5" type="ORF">GCM10023191_098220</name>
</gene>
<keyword evidence="2" id="KW-0547">Nucleotide-binding</keyword>
<evidence type="ECO:0000256" key="2">
    <source>
        <dbReference type="ARBA" id="ARBA00022741"/>
    </source>
</evidence>
<accession>A0ABP8R883</accession>
<dbReference type="PANTHER" id="PTHR42788:SF13">
    <property type="entry name" value="ALIPHATIC SULFONATES IMPORT ATP-BINDING PROTEIN SSUB"/>
    <property type="match status" value="1"/>
</dbReference>
<keyword evidence="1" id="KW-0813">Transport</keyword>
<dbReference type="PROSITE" id="PS50893">
    <property type="entry name" value="ABC_TRANSPORTER_2"/>
    <property type="match status" value="1"/>
</dbReference>
<evidence type="ECO:0000256" key="3">
    <source>
        <dbReference type="ARBA" id="ARBA00022840"/>
    </source>
</evidence>
<dbReference type="PROSITE" id="PS00211">
    <property type="entry name" value="ABC_TRANSPORTER_1"/>
    <property type="match status" value="1"/>
</dbReference>
<organism evidence="5 6">
    <name type="scientific">Actinoallomurus oryzae</name>
    <dbReference type="NCBI Taxonomy" id="502180"/>
    <lineage>
        <taxon>Bacteria</taxon>
        <taxon>Bacillati</taxon>
        <taxon>Actinomycetota</taxon>
        <taxon>Actinomycetes</taxon>
        <taxon>Streptosporangiales</taxon>
        <taxon>Thermomonosporaceae</taxon>
        <taxon>Actinoallomurus</taxon>
    </lineage>
</organism>
<dbReference type="Pfam" id="PF00005">
    <property type="entry name" value="ABC_tran"/>
    <property type="match status" value="1"/>
</dbReference>
<dbReference type="Proteomes" id="UP001500503">
    <property type="component" value="Unassembled WGS sequence"/>
</dbReference>
<evidence type="ECO:0000313" key="5">
    <source>
        <dbReference type="EMBL" id="GAA4520799.1"/>
    </source>
</evidence>
<dbReference type="CDD" id="cd03293">
    <property type="entry name" value="ABC_NrtD_SsuB_transporters"/>
    <property type="match status" value="1"/>
</dbReference>